<dbReference type="SMART" id="SM00458">
    <property type="entry name" value="RICIN"/>
    <property type="match status" value="1"/>
</dbReference>
<reference evidence="5 6" key="1">
    <citation type="submission" date="2018-01" db="EMBL/GenBank/DDBJ databases">
        <title>Draft genome sequence of Salinispora sp. 13K206.</title>
        <authorList>
            <person name="Sahin N."/>
            <person name="Saygin H."/>
            <person name="Ay H."/>
        </authorList>
    </citation>
    <scope>NUCLEOTIDE SEQUENCE [LARGE SCALE GENOMIC DNA]</scope>
    <source>
        <strain evidence="5 6">13K206</strain>
    </source>
</reference>
<dbReference type="GO" id="GO:0009251">
    <property type="term" value="P:glucan catabolic process"/>
    <property type="evidence" value="ECO:0007669"/>
    <property type="project" value="TreeGrafter"/>
</dbReference>
<dbReference type="InterPro" id="IPR001547">
    <property type="entry name" value="Glyco_hydro_5"/>
</dbReference>
<sequence length="496" mass="53548">MPATCATSPSPPHTRSVVRLVVSLVSTLVLVPVVALAGASSASADTSQFRGVNWAVPGDNFVRGLLVLDGLSQSDSYATVRAKADAIYNGFTSQLGVNTVRLPINTHTVGSSWWSAYRGTIDAATARGFKVILAYWEDGAASGGRITNTSAFNSMWNTVTSQYGSNSLVHFEPMNEPHGYSSSEWMNLAASWINARPSIPKGRILIGGTGYSQDVRPICADSRFNGTLLSYHHYTFFYGEKDYAGWVSSFRERLGNCASRAVTTEFGAQMDFGLNYHDAGSTNNFVRYFRAVTDSMRDLRMGSVYWPAIGGKISEYGYDRYSMFQLQGSGTNLTLSIRNSTGADRLKHGWGDGGGDPATVTLTARHSSKCVDVVSASTANGAEIAQYSCNGGSNQRWEFQSLGNGYYRIAAQHSGKCLDVDAASTANSARILQWTCGNGQNQQWQVQDAGSGYVRLVARHSGKCLDIPSSSTADGTRLIQYTCNSGQNQQFMRAAA</sequence>
<evidence type="ECO:0000313" key="6">
    <source>
        <dbReference type="Proteomes" id="UP000248749"/>
    </source>
</evidence>
<dbReference type="GO" id="GO:0004553">
    <property type="term" value="F:hydrolase activity, hydrolyzing O-glycosyl compounds"/>
    <property type="evidence" value="ECO:0007669"/>
    <property type="project" value="InterPro"/>
</dbReference>
<gene>
    <name evidence="5" type="ORF">C1I99_04155</name>
</gene>
<dbReference type="Pfam" id="PF00150">
    <property type="entry name" value="Cellulase"/>
    <property type="match status" value="1"/>
</dbReference>
<dbReference type="PANTHER" id="PTHR34142">
    <property type="entry name" value="ENDO-BETA-1,4-GLUCANASE A"/>
    <property type="match status" value="1"/>
</dbReference>
<dbReference type="InterPro" id="IPR000772">
    <property type="entry name" value="Ricin_B_lectin"/>
</dbReference>
<dbReference type="SUPFAM" id="SSF51445">
    <property type="entry name" value="(Trans)glycosidases"/>
    <property type="match status" value="1"/>
</dbReference>
<dbReference type="Gene3D" id="3.20.20.80">
    <property type="entry name" value="Glycosidases"/>
    <property type="match status" value="1"/>
</dbReference>
<evidence type="ECO:0000256" key="3">
    <source>
        <dbReference type="RuleBase" id="RU361153"/>
    </source>
</evidence>
<evidence type="ECO:0000256" key="1">
    <source>
        <dbReference type="ARBA" id="ARBA00022801"/>
    </source>
</evidence>
<dbReference type="InterPro" id="IPR017853">
    <property type="entry name" value="GH"/>
</dbReference>
<dbReference type="Proteomes" id="UP000248749">
    <property type="component" value="Unassembled WGS sequence"/>
</dbReference>
<comment type="caution">
    <text evidence="5">The sequence shown here is derived from an EMBL/GenBank/DDBJ whole genome shotgun (WGS) entry which is preliminary data.</text>
</comment>
<dbReference type="Pfam" id="PF00652">
    <property type="entry name" value="Ricin_B_lectin"/>
    <property type="match status" value="1"/>
</dbReference>
<evidence type="ECO:0000313" key="5">
    <source>
        <dbReference type="EMBL" id="PZG02090.1"/>
    </source>
</evidence>
<dbReference type="PROSITE" id="PS50231">
    <property type="entry name" value="RICIN_B_LECTIN"/>
    <property type="match status" value="1"/>
</dbReference>
<protein>
    <submittedName>
        <fullName evidence="5">Glycosyl hydrolase family 5</fullName>
    </submittedName>
</protein>
<dbReference type="EMBL" id="POUB01000014">
    <property type="protein sequence ID" value="PZG02090.1"/>
    <property type="molecule type" value="Genomic_DNA"/>
</dbReference>
<proteinExistence type="inferred from homology"/>
<dbReference type="PANTHER" id="PTHR34142:SF1">
    <property type="entry name" value="GLYCOSIDE HYDROLASE FAMILY 5 DOMAIN-CONTAINING PROTEIN"/>
    <property type="match status" value="1"/>
</dbReference>
<keyword evidence="1 3" id="KW-0378">Hydrolase</keyword>
<dbReference type="Gene3D" id="2.80.10.50">
    <property type="match status" value="3"/>
</dbReference>
<keyword evidence="6" id="KW-1185">Reference proteome</keyword>
<name>A0A2W2DMJ6_9ACTN</name>
<dbReference type="CDD" id="cd23458">
    <property type="entry name" value="beta-trefoil_Ricin_AgaB34-like"/>
    <property type="match status" value="1"/>
</dbReference>
<dbReference type="OrthoDB" id="273314at2"/>
<organism evidence="5 6">
    <name type="scientific">Micromonospora deserti</name>
    <dbReference type="NCBI Taxonomy" id="2070366"/>
    <lineage>
        <taxon>Bacteria</taxon>
        <taxon>Bacillati</taxon>
        <taxon>Actinomycetota</taxon>
        <taxon>Actinomycetes</taxon>
        <taxon>Micromonosporales</taxon>
        <taxon>Micromonosporaceae</taxon>
        <taxon>Micromonospora</taxon>
    </lineage>
</organism>
<dbReference type="SUPFAM" id="SSF50370">
    <property type="entry name" value="Ricin B-like lectins"/>
    <property type="match status" value="1"/>
</dbReference>
<feature type="domain" description="Ricin B lectin" evidence="4">
    <location>
        <begin position="358"/>
        <end position="494"/>
    </location>
</feature>
<keyword evidence="2 3" id="KW-0326">Glycosidase</keyword>
<comment type="similarity">
    <text evidence="3">Belongs to the glycosyl hydrolase 5 (cellulase A) family.</text>
</comment>
<evidence type="ECO:0000259" key="4">
    <source>
        <dbReference type="SMART" id="SM00458"/>
    </source>
</evidence>
<dbReference type="AlphaFoldDB" id="A0A2W2DMJ6"/>
<dbReference type="InterPro" id="IPR035992">
    <property type="entry name" value="Ricin_B-like_lectins"/>
</dbReference>
<evidence type="ECO:0000256" key="2">
    <source>
        <dbReference type="ARBA" id="ARBA00023295"/>
    </source>
</evidence>
<accession>A0A2W2DMJ6</accession>